<comment type="caution">
    <text evidence="2">The sequence shown here is derived from an EMBL/GenBank/DDBJ whole genome shotgun (WGS) entry which is preliminary data.</text>
</comment>
<feature type="transmembrane region" description="Helical" evidence="1">
    <location>
        <begin position="113"/>
        <end position="137"/>
    </location>
</feature>
<evidence type="ECO:0000313" key="2">
    <source>
        <dbReference type="EMBL" id="ETO33496.1"/>
    </source>
</evidence>
<feature type="transmembrane region" description="Helical" evidence="1">
    <location>
        <begin position="254"/>
        <end position="277"/>
    </location>
</feature>
<keyword evidence="3" id="KW-1185">Reference proteome</keyword>
<keyword evidence="1" id="KW-1133">Transmembrane helix</keyword>
<dbReference type="Proteomes" id="UP000023152">
    <property type="component" value="Unassembled WGS sequence"/>
</dbReference>
<protein>
    <submittedName>
        <fullName evidence="2">Uncharacterized protein</fullName>
    </submittedName>
</protein>
<feature type="non-terminal residue" evidence="2">
    <location>
        <position position="355"/>
    </location>
</feature>
<keyword evidence="1" id="KW-0472">Membrane</keyword>
<gene>
    <name evidence="2" type="ORF">RFI_03603</name>
</gene>
<feature type="transmembrane region" description="Helical" evidence="1">
    <location>
        <begin position="283"/>
        <end position="303"/>
    </location>
</feature>
<dbReference type="AlphaFoldDB" id="X6P5L5"/>
<feature type="transmembrane region" description="Helical" evidence="1">
    <location>
        <begin position="43"/>
        <end position="61"/>
    </location>
</feature>
<proteinExistence type="predicted"/>
<feature type="transmembrane region" description="Helical" evidence="1">
    <location>
        <begin position="12"/>
        <end position="31"/>
    </location>
</feature>
<feature type="transmembrane region" description="Helical" evidence="1">
    <location>
        <begin position="201"/>
        <end position="223"/>
    </location>
</feature>
<evidence type="ECO:0000256" key="1">
    <source>
        <dbReference type="SAM" id="Phobius"/>
    </source>
</evidence>
<accession>X6P5L5</accession>
<feature type="transmembrane region" description="Helical" evidence="1">
    <location>
        <begin position="175"/>
        <end position="195"/>
    </location>
</feature>
<organism evidence="2 3">
    <name type="scientific">Reticulomyxa filosa</name>
    <dbReference type="NCBI Taxonomy" id="46433"/>
    <lineage>
        <taxon>Eukaryota</taxon>
        <taxon>Sar</taxon>
        <taxon>Rhizaria</taxon>
        <taxon>Retaria</taxon>
        <taxon>Foraminifera</taxon>
        <taxon>Monothalamids</taxon>
        <taxon>Reticulomyxidae</taxon>
        <taxon>Reticulomyxa</taxon>
    </lineage>
</organism>
<name>X6P5L5_RETFI</name>
<evidence type="ECO:0000313" key="3">
    <source>
        <dbReference type="Proteomes" id="UP000023152"/>
    </source>
</evidence>
<dbReference type="EMBL" id="ASPP01003348">
    <property type="protein sequence ID" value="ETO33496.1"/>
    <property type="molecule type" value="Genomic_DNA"/>
</dbReference>
<keyword evidence="1" id="KW-0812">Transmembrane</keyword>
<reference evidence="2 3" key="1">
    <citation type="journal article" date="2013" name="Curr. Biol.">
        <title>The Genome of the Foraminiferan Reticulomyxa filosa.</title>
        <authorList>
            <person name="Glockner G."/>
            <person name="Hulsmann N."/>
            <person name="Schleicher M."/>
            <person name="Noegel A.A."/>
            <person name="Eichinger L."/>
            <person name="Gallinger C."/>
            <person name="Pawlowski J."/>
            <person name="Sierra R."/>
            <person name="Euteneuer U."/>
            <person name="Pillet L."/>
            <person name="Moustafa A."/>
            <person name="Platzer M."/>
            <person name="Groth M."/>
            <person name="Szafranski K."/>
            <person name="Schliwa M."/>
        </authorList>
    </citation>
    <scope>NUCLEOTIDE SEQUENCE [LARGE SCALE GENOMIC DNA]</scope>
</reference>
<sequence length="355" mass="41417">MVDLAEWLYFGWLFVTAVGVLPYVTWCIVAYKKRKRHSFIHKRRPMLVVLIIIASLIYLTGKHSNIKKIRTHTYTTMCMMKHIREQKKKVIRTLSAIMVIYPWLNKEGRVKRYIVNVCSGSGVMVIEWVLIRIWLLYYDFTRDIHQLDIRWQRHIISVNYIPWTMKYEFLGNFNILFVASFPIFIAIEGIIMALTDTLKTSAWMYVITATGLVFVSIGMYPVLQIQQVRDVMEVKDNTKNIYARTYMIGEIRRLLICTVILMIIYGTGLLIFGYYWILFANIVEIWTCYMASIAMVCLSYICLHRVVQFVDMYEKNRILAKLKRQGKPTHLLIGEESTTTTMTTTTATAGTGTAT</sequence>